<sequence length="613" mass="70392">MDEFGNGDSPSEDNYSTDEGQKGNGSNFCLTSDESALGGTNISEADEEEPVAKKKRISYEYAEIKILSSQAELEEYKASLETELTHKRTTQGAKCEVAEFECKEMKRGCKYTIKIKTMYDSLKWTVLERTCGHDHSALKKTKLDNHAKKFMLENKSLTAGQMQMKLKEANKPILGARQINNFLTRQKIKENETGSISEFEVKEEAENFPQNHEFPEKCCVHYENLGKNKKTGKLDFILTFTSPLLMAQQHSQRYLQADVTFKITWNGLPLLVTGYSDINRKFHVTTISIISEENTVTYKAVFTYIKTFNPESDYIPDCVMGDGAASFSKAVADVFGDEVQRLMCFFHLKYNVRPRIKAFSKDIQKIINRDINVLKSCISPDEFMLASQIMIRDWRCKGIDESFVTYFQRQWIDGPLNKWYTGCSDYGATNNGIEKKNCTIKDTVTLRKRLNVRQLFKKLVTAIELYGESPECENDNLKISDKDYQKAFEYKKLQPQIKVYENGSEYFIQSSKLPDGFDEAVKARRELNFDDWQHYLKVIETCYFLRKSTVFPNVIFCSCCIGSKKQVCKHSLVLACKLKYCQFPERITSILIEGPRTRGRPKIAQPGQALARN</sequence>
<organism evidence="1 2">
    <name type="scientific">Panagrolaimus sp. PS1159</name>
    <dbReference type="NCBI Taxonomy" id="55785"/>
    <lineage>
        <taxon>Eukaryota</taxon>
        <taxon>Metazoa</taxon>
        <taxon>Ecdysozoa</taxon>
        <taxon>Nematoda</taxon>
        <taxon>Chromadorea</taxon>
        <taxon>Rhabditida</taxon>
        <taxon>Tylenchina</taxon>
        <taxon>Panagrolaimomorpha</taxon>
        <taxon>Panagrolaimoidea</taxon>
        <taxon>Panagrolaimidae</taxon>
        <taxon>Panagrolaimus</taxon>
    </lineage>
</organism>
<evidence type="ECO:0000313" key="2">
    <source>
        <dbReference type="WBParaSite" id="PS1159_v2.g20261.t1"/>
    </source>
</evidence>
<accession>A0AC35FTN1</accession>
<dbReference type="WBParaSite" id="PS1159_v2.g20261.t1">
    <property type="protein sequence ID" value="PS1159_v2.g20261.t1"/>
    <property type="gene ID" value="PS1159_v2.g20261"/>
</dbReference>
<protein>
    <submittedName>
        <fullName evidence="2">MULE transposase domain-containing protein</fullName>
    </submittedName>
</protein>
<dbReference type="Proteomes" id="UP000887580">
    <property type="component" value="Unplaced"/>
</dbReference>
<proteinExistence type="predicted"/>
<evidence type="ECO:0000313" key="1">
    <source>
        <dbReference type="Proteomes" id="UP000887580"/>
    </source>
</evidence>
<reference evidence="2" key="1">
    <citation type="submission" date="2022-11" db="UniProtKB">
        <authorList>
            <consortium name="WormBaseParasite"/>
        </authorList>
    </citation>
    <scope>IDENTIFICATION</scope>
</reference>
<name>A0AC35FTN1_9BILA</name>